<dbReference type="STRING" id="512564.MCRO_0406"/>
<reference evidence="8" key="1">
    <citation type="submission" date="2010-03" db="EMBL/GenBank/DDBJ databases">
        <title>The complete genome of Mycoplasma crocodyli MP145.</title>
        <authorList>
            <person name="Glass J.I."/>
            <person name="Durkin A.S."/>
            <person name="Hostetler J."/>
            <person name="Jackson J."/>
            <person name="Johnson J."/>
            <person name="May M.A."/>
            <person name="Paralanov V."/>
            <person name="Radune D."/>
            <person name="Szczypinski B."/>
            <person name="Brown D.R."/>
        </authorList>
    </citation>
    <scope>NUCLEOTIDE SEQUENCE [LARGE SCALE GENOMIC DNA]</scope>
    <source>
        <strain evidence="8">ATCC 51981 / MP145</strain>
    </source>
</reference>
<evidence type="ECO:0000256" key="5">
    <source>
        <dbReference type="ARBA" id="ARBA00022747"/>
    </source>
</evidence>
<evidence type="ECO:0000256" key="4">
    <source>
        <dbReference type="ARBA" id="ARBA00022691"/>
    </source>
</evidence>
<evidence type="ECO:0000256" key="3">
    <source>
        <dbReference type="ARBA" id="ARBA00022679"/>
    </source>
</evidence>
<evidence type="ECO:0000256" key="1">
    <source>
        <dbReference type="ARBA" id="ARBA00011900"/>
    </source>
</evidence>
<accession>D5E5J5</accession>
<keyword evidence="2" id="KW-0489">Methyltransferase</keyword>
<dbReference type="Gene3D" id="3.40.50.150">
    <property type="entry name" value="Vaccinia Virus protein VP39"/>
    <property type="match status" value="1"/>
</dbReference>
<dbReference type="eggNOG" id="COG0286">
    <property type="taxonomic scope" value="Bacteria"/>
</dbReference>
<dbReference type="RefSeq" id="WP_013054732.1">
    <property type="nucleotide sequence ID" value="NC_014014.1"/>
</dbReference>
<dbReference type="EC" id="2.1.1.72" evidence="1"/>
<comment type="catalytic activity">
    <reaction evidence="6">
        <text>a 2'-deoxyadenosine in DNA + S-adenosyl-L-methionine = an N(6)-methyl-2'-deoxyadenosine in DNA + S-adenosyl-L-homocysteine + H(+)</text>
        <dbReference type="Rhea" id="RHEA:15197"/>
        <dbReference type="Rhea" id="RHEA-COMP:12418"/>
        <dbReference type="Rhea" id="RHEA-COMP:12419"/>
        <dbReference type="ChEBI" id="CHEBI:15378"/>
        <dbReference type="ChEBI" id="CHEBI:57856"/>
        <dbReference type="ChEBI" id="CHEBI:59789"/>
        <dbReference type="ChEBI" id="CHEBI:90615"/>
        <dbReference type="ChEBI" id="CHEBI:90616"/>
        <dbReference type="EC" id="2.1.1.72"/>
    </reaction>
</comment>
<dbReference type="EMBL" id="CP001991">
    <property type="protein sequence ID" value="ADE19956.1"/>
    <property type="molecule type" value="Genomic_DNA"/>
</dbReference>
<evidence type="ECO:0000256" key="6">
    <source>
        <dbReference type="ARBA" id="ARBA00047942"/>
    </source>
</evidence>
<dbReference type="GO" id="GO:0032259">
    <property type="term" value="P:methylation"/>
    <property type="evidence" value="ECO:0007669"/>
    <property type="project" value="UniProtKB-KW"/>
</dbReference>
<reference evidence="7 8" key="3">
    <citation type="journal article" date="2011" name="J. Bacteriol.">
        <title>Genome sequences of Mycoplasma alligatoris A21JP2T and Mycoplasma crocodyli MP145T.</title>
        <authorList>
            <person name="Brown D.R."/>
            <person name="Farmerie W.G."/>
            <person name="May M."/>
            <person name="Benders G.A."/>
            <person name="Durkin A.S."/>
            <person name="Hlavinka K."/>
            <person name="Hostetler J."/>
            <person name="Jackson J."/>
            <person name="Johnson J."/>
            <person name="Miller R.H."/>
            <person name="Paralanov V."/>
            <person name="Radune D."/>
            <person name="Szczypinski B."/>
            <person name="Glass J.I."/>
        </authorList>
    </citation>
    <scope>NUCLEOTIDE SEQUENCE [LARGE SCALE GENOMIC DNA]</scope>
    <source>
        <strain evidence="8">ATCC 51981 / MP145</strain>
    </source>
</reference>
<protein>
    <recommendedName>
        <fullName evidence="1">site-specific DNA-methyltransferase (adenine-specific)</fullName>
        <ecNumber evidence="1">2.1.1.72</ecNumber>
    </recommendedName>
</protein>
<proteinExistence type="predicted"/>
<dbReference type="GO" id="GO:0009007">
    <property type="term" value="F:site-specific DNA-methyltransferase (adenine-specific) activity"/>
    <property type="evidence" value="ECO:0007669"/>
    <property type="project" value="UniProtKB-EC"/>
</dbReference>
<dbReference type="InterPro" id="IPR029063">
    <property type="entry name" value="SAM-dependent_MTases_sf"/>
</dbReference>
<keyword evidence="4" id="KW-0949">S-adenosyl-L-methionine</keyword>
<dbReference type="HOGENOM" id="CLU_551875_0_0_14"/>
<name>D5E5J5_MYCCM</name>
<dbReference type="SUPFAM" id="SSF53335">
    <property type="entry name" value="S-adenosyl-L-methionine-dependent methyltransferases"/>
    <property type="match status" value="1"/>
</dbReference>
<dbReference type="PANTHER" id="PTHR42933:SF3">
    <property type="entry name" value="TYPE I RESTRICTION ENZYME MJAVIII METHYLASE SUBUNIT"/>
    <property type="match status" value="1"/>
</dbReference>
<dbReference type="AlphaFoldDB" id="D5E5J5"/>
<dbReference type="PANTHER" id="PTHR42933">
    <property type="entry name" value="SLR6095 PROTEIN"/>
    <property type="match status" value="1"/>
</dbReference>
<evidence type="ECO:0000313" key="8">
    <source>
        <dbReference type="Proteomes" id="UP000001845"/>
    </source>
</evidence>
<evidence type="ECO:0000256" key="2">
    <source>
        <dbReference type="ARBA" id="ARBA00022603"/>
    </source>
</evidence>
<keyword evidence="5" id="KW-0680">Restriction system</keyword>
<keyword evidence="8" id="KW-1185">Reference proteome</keyword>
<dbReference type="InterPro" id="IPR051537">
    <property type="entry name" value="DNA_Adenine_Mtase"/>
</dbReference>
<sequence>MELKDIKNVNQRIYELDPSINRNSKVIFIASLIFCLTRNKDFLNLNKLTSLINFVDEKTKPIDQLVDLASNEINNLGLEKETKESVLASLNLIRGVSTGLNNDREKLQRFIEYFISDVYYSIKSDDLFLETLYMEIDKKAEATDKGIVLTPIFAAELMVDLAEIDYKKDIVADLCSGTGLFSLLSYSKMLSNMNKDFENKKIGHGEYKTYEERLYNSIIANDSDPKMITLCLANFLLKSLNHNLIYNQDVLKLQKSTFKIEINNEKITIQPNKAILNPPYEDTHKPLDILYKNIELVTKRGSIGNKIVVIIPSQKFGNNKKVFSKILNISTLETVIKMQEDLFTDSGKSQPASIFVFNADKPHSNEDVIRYYNFTDTGFVYLKDSGLVDKNGIYKDKKNELLMKISGKWNRGKSNNFIRTWNNFYEVNKDLEFGTKINPKLVDVKKEEADITWENITIKKMLSEKEDLIKSVNNNFKDTDGSFEKYIIDILSED</sequence>
<gene>
    <name evidence="7" type="ordered locus">MCRO_0406</name>
</gene>
<evidence type="ECO:0000313" key="7">
    <source>
        <dbReference type="EMBL" id="ADE19956.1"/>
    </source>
</evidence>
<keyword evidence="3" id="KW-0808">Transferase</keyword>
<dbReference type="KEGG" id="mcd:MCRO_0406"/>
<reference key="2">
    <citation type="submission" date="2010-03" db="EMBL/GenBank/DDBJ databases">
        <authorList>
            <person name="Ma Z."/>
            <person name="Wang X."/>
            <person name="Liu H."/>
        </authorList>
    </citation>
    <scope>NUCLEOTIDE SEQUENCE</scope>
    <source>
        <strain>MP145</strain>
    </source>
</reference>
<dbReference type="OrthoDB" id="9814572at2"/>
<dbReference type="Proteomes" id="UP000001845">
    <property type="component" value="Chromosome"/>
</dbReference>
<organism evidence="7 8">
    <name type="scientific">Mycoplasma crocodyli (strain ATCC 51981 / MP145)</name>
    <dbReference type="NCBI Taxonomy" id="512564"/>
    <lineage>
        <taxon>Bacteria</taxon>
        <taxon>Bacillati</taxon>
        <taxon>Mycoplasmatota</taxon>
        <taxon>Mollicutes</taxon>
        <taxon>Mycoplasmataceae</taxon>
        <taxon>Mycoplasma</taxon>
    </lineage>
</organism>
<dbReference type="GO" id="GO:0009307">
    <property type="term" value="P:DNA restriction-modification system"/>
    <property type="evidence" value="ECO:0007669"/>
    <property type="project" value="UniProtKB-KW"/>
</dbReference>